<name>A0A3N4HHD4_ASCIM</name>
<evidence type="ECO:0000259" key="1">
    <source>
        <dbReference type="PROSITE" id="PS50181"/>
    </source>
</evidence>
<protein>
    <recommendedName>
        <fullName evidence="1">F-box domain-containing protein</fullName>
    </recommendedName>
</protein>
<dbReference type="PROSITE" id="PS50181">
    <property type="entry name" value="FBOX"/>
    <property type="match status" value="1"/>
</dbReference>
<evidence type="ECO:0000313" key="2">
    <source>
        <dbReference type="EMBL" id="RPA72907.1"/>
    </source>
</evidence>
<dbReference type="Proteomes" id="UP000275078">
    <property type="component" value="Unassembled WGS sequence"/>
</dbReference>
<organism evidence="2 3">
    <name type="scientific">Ascobolus immersus RN42</name>
    <dbReference type="NCBI Taxonomy" id="1160509"/>
    <lineage>
        <taxon>Eukaryota</taxon>
        <taxon>Fungi</taxon>
        <taxon>Dikarya</taxon>
        <taxon>Ascomycota</taxon>
        <taxon>Pezizomycotina</taxon>
        <taxon>Pezizomycetes</taxon>
        <taxon>Pezizales</taxon>
        <taxon>Ascobolaceae</taxon>
        <taxon>Ascobolus</taxon>
    </lineage>
</organism>
<feature type="domain" description="F-box" evidence="1">
    <location>
        <begin position="25"/>
        <end position="73"/>
    </location>
</feature>
<keyword evidence="3" id="KW-1185">Reference proteome</keyword>
<proteinExistence type="predicted"/>
<dbReference type="SUPFAM" id="SSF81383">
    <property type="entry name" value="F-box domain"/>
    <property type="match status" value="1"/>
</dbReference>
<gene>
    <name evidence="2" type="ORF">BJ508DRAFT_366987</name>
</gene>
<evidence type="ECO:0000313" key="3">
    <source>
        <dbReference type="Proteomes" id="UP000275078"/>
    </source>
</evidence>
<accession>A0A3N4HHD4</accession>
<reference evidence="2 3" key="1">
    <citation type="journal article" date="2018" name="Nat. Ecol. Evol.">
        <title>Pezizomycetes genomes reveal the molecular basis of ectomycorrhizal truffle lifestyle.</title>
        <authorList>
            <person name="Murat C."/>
            <person name="Payen T."/>
            <person name="Noel B."/>
            <person name="Kuo A."/>
            <person name="Morin E."/>
            <person name="Chen J."/>
            <person name="Kohler A."/>
            <person name="Krizsan K."/>
            <person name="Balestrini R."/>
            <person name="Da Silva C."/>
            <person name="Montanini B."/>
            <person name="Hainaut M."/>
            <person name="Levati E."/>
            <person name="Barry K.W."/>
            <person name="Belfiori B."/>
            <person name="Cichocki N."/>
            <person name="Clum A."/>
            <person name="Dockter R.B."/>
            <person name="Fauchery L."/>
            <person name="Guy J."/>
            <person name="Iotti M."/>
            <person name="Le Tacon F."/>
            <person name="Lindquist E.A."/>
            <person name="Lipzen A."/>
            <person name="Malagnac F."/>
            <person name="Mello A."/>
            <person name="Molinier V."/>
            <person name="Miyauchi S."/>
            <person name="Poulain J."/>
            <person name="Riccioni C."/>
            <person name="Rubini A."/>
            <person name="Sitrit Y."/>
            <person name="Splivallo R."/>
            <person name="Traeger S."/>
            <person name="Wang M."/>
            <person name="Zifcakova L."/>
            <person name="Wipf D."/>
            <person name="Zambonelli A."/>
            <person name="Paolocci F."/>
            <person name="Nowrousian M."/>
            <person name="Ottonello S."/>
            <person name="Baldrian P."/>
            <person name="Spatafora J.W."/>
            <person name="Henrissat B."/>
            <person name="Nagy L.G."/>
            <person name="Aury J.M."/>
            <person name="Wincker P."/>
            <person name="Grigoriev I.V."/>
            <person name="Bonfante P."/>
            <person name="Martin F.M."/>
        </authorList>
    </citation>
    <scope>NUCLEOTIDE SEQUENCE [LARGE SCALE GENOMIC DNA]</scope>
    <source>
        <strain evidence="2 3">RN42</strain>
    </source>
</reference>
<dbReference type="AlphaFoldDB" id="A0A3N4HHD4"/>
<dbReference type="Pfam" id="PF00646">
    <property type="entry name" value="F-box"/>
    <property type="match status" value="1"/>
</dbReference>
<dbReference type="InterPro" id="IPR036047">
    <property type="entry name" value="F-box-like_dom_sf"/>
</dbReference>
<sequence>MEQDQIDVEDITPIVWFESYFIATHFVLLRLPIELRLCIYDHCSAISLLMLSLTCKSLRTEINASTATVHRSFGHYAQRKRWYG</sequence>
<dbReference type="InterPro" id="IPR001810">
    <property type="entry name" value="F-box_dom"/>
</dbReference>
<dbReference type="EMBL" id="ML119841">
    <property type="protein sequence ID" value="RPA72907.1"/>
    <property type="molecule type" value="Genomic_DNA"/>
</dbReference>